<keyword evidence="1" id="KW-0812">Transmembrane</keyword>
<sequence>MGHIIKSDKTRKYIYGVISAAIPVAVVLGFLTEEQAVTVGGAILGLASAVLALPNTPSDKLKQQGTEQDMS</sequence>
<proteinExistence type="predicted"/>
<evidence type="ECO:0000313" key="2">
    <source>
        <dbReference type="EMBL" id="MBP2317414.1"/>
    </source>
</evidence>
<gene>
    <name evidence="2" type="ORF">JOF45_000433</name>
</gene>
<keyword evidence="3" id="KW-1185">Reference proteome</keyword>
<protein>
    <recommendedName>
        <fullName evidence="4">Holin</fullName>
    </recommendedName>
</protein>
<name>A0ABS4SYY7_9MICC</name>
<accession>A0ABS4SYY7</accession>
<dbReference type="RefSeq" id="WP_210047584.1">
    <property type="nucleotide sequence ID" value="NZ_JAGINX010000001.1"/>
</dbReference>
<evidence type="ECO:0000256" key="1">
    <source>
        <dbReference type="SAM" id="Phobius"/>
    </source>
</evidence>
<keyword evidence="1" id="KW-0472">Membrane</keyword>
<evidence type="ECO:0000313" key="3">
    <source>
        <dbReference type="Proteomes" id="UP001519331"/>
    </source>
</evidence>
<feature type="transmembrane region" description="Helical" evidence="1">
    <location>
        <begin position="12"/>
        <end position="31"/>
    </location>
</feature>
<comment type="caution">
    <text evidence="2">The sequence shown here is derived from an EMBL/GenBank/DDBJ whole genome shotgun (WGS) entry which is preliminary data.</text>
</comment>
<feature type="transmembrane region" description="Helical" evidence="1">
    <location>
        <begin position="37"/>
        <end position="54"/>
    </location>
</feature>
<keyword evidence="1" id="KW-1133">Transmembrane helix</keyword>
<organism evidence="2 3">
    <name type="scientific">Nesterenkonia lacusekhoensis</name>
    <dbReference type="NCBI Taxonomy" id="150832"/>
    <lineage>
        <taxon>Bacteria</taxon>
        <taxon>Bacillati</taxon>
        <taxon>Actinomycetota</taxon>
        <taxon>Actinomycetes</taxon>
        <taxon>Micrococcales</taxon>
        <taxon>Micrococcaceae</taxon>
        <taxon>Nesterenkonia</taxon>
    </lineage>
</organism>
<reference evidence="2 3" key="1">
    <citation type="submission" date="2021-03" db="EMBL/GenBank/DDBJ databases">
        <title>Sequencing the genomes of 1000 actinobacteria strains.</title>
        <authorList>
            <person name="Klenk H.-P."/>
        </authorList>
    </citation>
    <scope>NUCLEOTIDE SEQUENCE [LARGE SCALE GENOMIC DNA]</scope>
    <source>
        <strain evidence="2 3">DSM 12544</strain>
    </source>
</reference>
<dbReference type="EMBL" id="JAGINX010000001">
    <property type="protein sequence ID" value="MBP2317414.1"/>
    <property type="molecule type" value="Genomic_DNA"/>
</dbReference>
<dbReference type="Proteomes" id="UP001519331">
    <property type="component" value="Unassembled WGS sequence"/>
</dbReference>
<evidence type="ECO:0008006" key="4">
    <source>
        <dbReference type="Google" id="ProtNLM"/>
    </source>
</evidence>